<keyword evidence="4" id="KW-0540">Nuclease</keyword>
<keyword evidence="7" id="KW-0539">Nucleus</keyword>
<comment type="similarity">
    <text evidence="3">Belongs to the HARBI1 family.</text>
</comment>
<dbReference type="PANTHER" id="PTHR22930:SF221">
    <property type="entry name" value="NUCLEASE HARBI1"/>
    <property type="match status" value="1"/>
</dbReference>
<evidence type="ECO:0000256" key="5">
    <source>
        <dbReference type="ARBA" id="ARBA00022723"/>
    </source>
</evidence>
<evidence type="ECO:0000256" key="2">
    <source>
        <dbReference type="ARBA" id="ARBA00004123"/>
    </source>
</evidence>
<accession>A0AAW2DTE8</accession>
<dbReference type="InterPro" id="IPR045249">
    <property type="entry name" value="HARBI1-like"/>
</dbReference>
<dbReference type="GO" id="GO:0004518">
    <property type="term" value="F:nuclease activity"/>
    <property type="evidence" value="ECO:0007669"/>
    <property type="project" value="UniProtKB-KW"/>
</dbReference>
<evidence type="ECO:0000256" key="4">
    <source>
        <dbReference type="ARBA" id="ARBA00022722"/>
    </source>
</evidence>
<evidence type="ECO:0000259" key="8">
    <source>
        <dbReference type="Pfam" id="PF13359"/>
    </source>
</evidence>
<dbReference type="InterPro" id="IPR027806">
    <property type="entry name" value="HARBI1_dom"/>
</dbReference>
<dbReference type="Pfam" id="PF13359">
    <property type="entry name" value="DDE_Tnp_4"/>
    <property type="match status" value="1"/>
</dbReference>
<evidence type="ECO:0000256" key="1">
    <source>
        <dbReference type="ARBA" id="ARBA00001968"/>
    </source>
</evidence>
<dbReference type="EMBL" id="JAZDWU010000002">
    <property type="protein sequence ID" value="KAL0012006.1"/>
    <property type="molecule type" value="Genomic_DNA"/>
</dbReference>
<evidence type="ECO:0000313" key="9">
    <source>
        <dbReference type="EMBL" id="KAL0012006.1"/>
    </source>
</evidence>
<evidence type="ECO:0000256" key="7">
    <source>
        <dbReference type="ARBA" id="ARBA00023242"/>
    </source>
</evidence>
<comment type="caution">
    <text evidence="9">The sequence shown here is derived from an EMBL/GenBank/DDBJ whole genome shotgun (WGS) entry which is preliminary data.</text>
</comment>
<dbReference type="PANTHER" id="PTHR22930">
    <property type="match status" value="1"/>
</dbReference>
<evidence type="ECO:0000313" key="10">
    <source>
        <dbReference type="Proteomes" id="UP001459277"/>
    </source>
</evidence>
<dbReference type="Proteomes" id="UP001459277">
    <property type="component" value="Unassembled WGS sequence"/>
</dbReference>
<dbReference type="GO" id="GO:0016787">
    <property type="term" value="F:hydrolase activity"/>
    <property type="evidence" value="ECO:0007669"/>
    <property type="project" value="UniProtKB-KW"/>
</dbReference>
<evidence type="ECO:0000256" key="6">
    <source>
        <dbReference type="ARBA" id="ARBA00022801"/>
    </source>
</evidence>
<comment type="cofactor">
    <cofactor evidence="1">
        <name>a divalent metal cation</name>
        <dbReference type="ChEBI" id="CHEBI:60240"/>
    </cofactor>
</comment>
<keyword evidence="10" id="KW-1185">Reference proteome</keyword>
<reference evidence="9 10" key="1">
    <citation type="submission" date="2024-01" db="EMBL/GenBank/DDBJ databases">
        <title>A telomere-to-telomere, gap-free genome of sweet tea (Lithocarpus litseifolius).</title>
        <authorList>
            <person name="Zhou J."/>
        </authorList>
    </citation>
    <scope>NUCLEOTIDE SEQUENCE [LARGE SCALE GENOMIC DNA]</scope>
    <source>
        <strain evidence="9">Zhou-2022a</strain>
        <tissue evidence="9">Leaf</tissue>
    </source>
</reference>
<sequence>MVITLLATVMVVDIIKPVDPTFRTVPSHIQGSDRYWPHFKGCISAIDGVHVPMVLPLEEQHPYKGRKGSTTINCMVPYEVRVYLVDLEYHMKRGFLAPYKGERYHIPNFQRGSQLHCLEERFNYLHSSLLSVIERTFGVWKNKWKILRNMPAFHKRTQNYIIVATMVLHNFISAHDQNDVEHRHSAQGACGSSEGCHYDGVADVVSYLDEAAMKEVQNNITASICMDHN</sequence>
<name>A0AAW2DTE8_9ROSI</name>
<keyword evidence="5" id="KW-0479">Metal-binding</keyword>
<proteinExistence type="inferred from homology"/>
<gene>
    <name evidence="9" type="ORF">SO802_007114</name>
</gene>
<evidence type="ECO:0000256" key="3">
    <source>
        <dbReference type="ARBA" id="ARBA00006958"/>
    </source>
</evidence>
<dbReference type="GO" id="GO:0005634">
    <property type="term" value="C:nucleus"/>
    <property type="evidence" value="ECO:0007669"/>
    <property type="project" value="UniProtKB-SubCell"/>
</dbReference>
<protein>
    <recommendedName>
        <fullName evidence="8">DDE Tnp4 domain-containing protein</fullName>
    </recommendedName>
</protein>
<dbReference type="AlphaFoldDB" id="A0AAW2DTE8"/>
<feature type="domain" description="DDE Tnp4" evidence="8">
    <location>
        <begin position="81"/>
        <end position="170"/>
    </location>
</feature>
<organism evidence="9 10">
    <name type="scientific">Lithocarpus litseifolius</name>
    <dbReference type="NCBI Taxonomy" id="425828"/>
    <lineage>
        <taxon>Eukaryota</taxon>
        <taxon>Viridiplantae</taxon>
        <taxon>Streptophyta</taxon>
        <taxon>Embryophyta</taxon>
        <taxon>Tracheophyta</taxon>
        <taxon>Spermatophyta</taxon>
        <taxon>Magnoliopsida</taxon>
        <taxon>eudicotyledons</taxon>
        <taxon>Gunneridae</taxon>
        <taxon>Pentapetalae</taxon>
        <taxon>rosids</taxon>
        <taxon>fabids</taxon>
        <taxon>Fagales</taxon>
        <taxon>Fagaceae</taxon>
        <taxon>Lithocarpus</taxon>
    </lineage>
</organism>
<keyword evidence="6" id="KW-0378">Hydrolase</keyword>
<dbReference type="GO" id="GO:0046872">
    <property type="term" value="F:metal ion binding"/>
    <property type="evidence" value="ECO:0007669"/>
    <property type="project" value="UniProtKB-KW"/>
</dbReference>
<comment type="subcellular location">
    <subcellularLocation>
        <location evidence="2">Nucleus</location>
    </subcellularLocation>
</comment>